<dbReference type="Pfam" id="PF04773">
    <property type="entry name" value="FecR"/>
    <property type="match status" value="1"/>
</dbReference>
<gene>
    <name evidence="3" type="ORF">N5K24_24635</name>
</gene>
<dbReference type="InterPro" id="IPR006860">
    <property type="entry name" value="FecR"/>
</dbReference>
<evidence type="ECO:0000259" key="1">
    <source>
        <dbReference type="Pfam" id="PF04773"/>
    </source>
</evidence>
<dbReference type="InterPro" id="IPR032623">
    <property type="entry name" value="FecR_N"/>
</dbReference>
<evidence type="ECO:0000313" key="4">
    <source>
        <dbReference type="Proteomes" id="UP001161276"/>
    </source>
</evidence>
<organism evidence="3 4">
    <name type="scientific">Achromobacter marplatensis</name>
    <dbReference type="NCBI Taxonomy" id="470868"/>
    <lineage>
        <taxon>Bacteria</taxon>
        <taxon>Pseudomonadati</taxon>
        <taxon>Pseudomonadota</taxon>
        <taxon>Betaproteobacteria</taxon>
        <taxon>Burkholderiales</taxon>
        <taxon>Alcaligenaceae</taxon>
        <taxon>Achromobacter</taxon>
    </lineage>
</organism>
<dbReference type="Pfam" id="PF16220">
    <property type="entry name" value="DUF4880"/>
    <property type="match status" value="1"/>
</dbReference>
<name>A0AA43B4H2_9BURK</name>
<dbReference type="PANTHER" id="PTHR30273">
    <property type="entry name" value="PERIPLASMIC SIGNAL SENSOR AND SIGMA FACTOR ACTIVATOR FECR-RELATED"/>
    <property type="match status" value="1"/>
</dbReference>
<dbReference type="GO" id="GO:0016989">
    <property type="term" value="F:sigma factor antagonist activity"/>
    <property type="evidence" value="ECO:0007669"/>
    <property type="project" value="TreeGrafter"/>
</dbReference>
<feature type="domain" description="FecR N-terminal" evidence="2">
    <location>
        <begin position="21"/>
        <end position="60"/>
    </location>
</feature>
<sequence length="333" mass="35774">MTRADAAPGVAGPIDPAIVRRASEWMARLWSDTASDADLAACAQWRAAHPDHERAWSRLQLMDAKLGKAAAPGASRALLEAPSRGRRRALQALGLAVAAGGAALALRESGDWQAVLADHRSGTGEVREVSLPDGTRVVLNTRTAIDVRFDAGERRVILRRGEILVTTALDTAAAHRPFRVQSRQGMVQALGTRFTVRQAADLSHVAVFGGAVDVYPADAVGADSGVVRVNSGQRTVFSAQRAEPPVAVRESAAAWSRGVLVAENMRVADFLEELGRYRAGFLRCDAAVADWRVTGVFSVQDTDRALRNLMLGLPLTVSYRTPYWVTVHAKEPA</sequence>
<dbReference type="EMBL" id="JAOCKG010000014">
    <property type="protein sequence ID" value="MDH2053614.1"/>
    <property type="molecule type" value="Genomic_DNA"/>
</dbReference>
<evidence type="ECO:0000259" key="2">
    <source>
        <dbReference type="Pfam" id="PF16220"/>
    </source>
</evidence>
<dbReference type="Gene3D" id="2.60.120.1440">
    <property type="match status" value="1"/>
</dbReference>
<evidence type="ECO:0000313" key="3">
    <source>
        <dbReference type="EMBL" id="MDH2053614.1"/>
    </source>
</evidence>
<feature type="domain" description="FecR protein" evidence="1">
    <location>
        <begin position="118"/>
        <end position="212"/>
    </location>
</feature>
<protein>
    <submittedName>
        <fullName evidence="3">FecR domain-containing protein</fullName>
    </submittedName>
</protein>
<accession>A0AA43B4H2</accession>
<dbReference type="PIRSF" id="PIRSF018266">
    <property type="entry name" value="FecR"/>
    <property type="match status" value="1"/>
</dbReference>
<dbReference type="PANTHER" id="PTHR30273:SF2">
    <property type="entry name" value="PROTEIN FECR"/>
    <property type="match status" value="1"/>
</dbReference>
<dbReference type="Proteomes" id="UP001161276">
    <property type="component" value="Unassembled WGS sequence"/>
</dbReference>
<dbReference type="AlphaFoldDB" id="A0AA43B4H2"/>
<dbReference type="RefSeq" id="WP_280029007.1">
    <property type="nucleotide sequence ID" value="NZ_JAOCKG010000014.1"/>
</dbReference>
<comment type="caution">
    <text evidence="3">The sequence shown here is derived from an EMBL/GenBank/DDBJ whole genome shotgun (WGS) entry which is preliminary data.</text>
</comment>
<dbReference type="InterPro" id="IPR012373">
    <property type="entry name" value="Ferrdict_sens_TM"/>
</dbReference>
<proteinExistence type="predicted"/>
<reference evidence="3" key="1">
    <citation type="submission" date="2022-09" db="EMBL/GenBank/DDBJ databases">
        <title>Intensive care unit water sources are persistently colonized with multi-drug resistant bacteria and are the site of extensive horizontal gene transfer of antibiotic resistance genes.</title>
        <authorList>
            <person name="Diorio-Toth L."/>
        </authorList>
    </citation>
    <scope>NUCLEOTIDE SEQUENCE</scope>
    <source>
        <strain evidence="3">GD03676</strain>
    </source>
</reference>